<dbReference type="EMBL" id="JYDO01000332">
    <property type="protein sequence ID" value="KRZ65557.1"/>
    <property type="molecule type" value="Genomic_DNA"/>
</dbReference>
<dbReference type="AlphaFoldDB" id="A0A0V1M1A8"/>
<dbReference type="EMBL" id="JYDO01000234">
    <property type="protein sequence ID" value="KRZ66594.1"/>
    <property type="molecule type" value="Genomic_DNA"/>
</dbReference>
<evidence type="ECO:0000313" key="2">
    <source>
        <dbReference type="EMBL" id="KRZ66594.1"/>
    </source>
</evidence>
<evidence type="ECO:0000313" key="1">
    <source>
        <dbReference type="EMBL" id="KRZ65557.1"/>
    </source>
</evidence>
<keyword evidence="4" id="KW-1185">Reference proteome</keyword>
<evidence type="ECO:0000313" key="4">
    <source>
        <dbReference type="Proteomes" id="UP000054843"/>
    </source>
</evidence>
<organism evidence="1 4">
    <name type="scientific">Trichinella papuae</name>
    <dbReference type="NCBI Taxonomy" id="268474"/>
    <lineage>
        <taxon>Eukaryota</taxon>
        <taxon>Metazoa</taxon>
        <taxon>Ecdysozoa</taxon>
        <taxon>Nematoda</taxon>
        <taxon>Enoplea</taxon>
        <taxon>Dorylaimia</taxon>
        <taxon>Trichinellida</taxon>
        <taxon>Trichinellidae</taxon>
        <taxon>Trichinella</taxon>
    </lineage>
</organism>
<evidence type="ECO:0000313" key="3">
    <source>
        <dbReference type="EMBL" id="KRZ73582.1"/>
    </source>
</evidence>
<sequence>MTAQQLHFLYWQEKNEFPSKFETHTTANQPDSRIGSAATKQRTLFYKWQIAPNSL</sequence>
<dbReference type="EMBL" id="JYDO01000061">
    <property type="protein sequence ID" value="KRZ73582.1"/>
    <property type="molecule type" value="Genomic_DNA"/>
</dbReference>
<reference evidence="1 4" key="1">
    <citation type="submission" date="2015-01" db="EMBL/GenBank/DDBJ databases">
        <title>Evolution of Trichinella species and genotypes.</title>
        <authorList>
            <person name="Korhonen P.K."/>
            <person name="Edoardo P."/>
            <person name="Giuseppe L.R."/>
            <person name="Gasser R.B."/>
        </authorList>
    </citation>
    <scope>NUCLEOTIDE SEQUENCE [LARGE SCALE GENOMIC DNA]</scope>
    <source>
        <strain evidence="1">ISS1980</strain>
    </source>
</reference>
<comment type="caution">
    <text evidence="1">The sequence shown here is derived from an EMBL/GenBank/DDBJ whole genome shotgun (WGS) entry which is preliminary data.</text>
</comment>
<dbReference type="Proteomes" id="UP000054843">
    <property type="component" value="Unassembled WGS sequence"/>
</dbReference>
<gene>
    <name evidence="3" type="ORF">T10_2539</name>
    <name evidence="1" type="ORF">T10_8357</name>
    <name evidence="2" type="ORF">T10_8987</name>
</gene>
<proteinExistence type="predicted"/>
<accession>A0A0V1M1A8</accession>
<name>A0A0V1M1A8_9BILA</name>
<protein>
    <submittedName>
        <fullName evidence="1">Uncharacterized protein</fullName>
    </submittedName>
</protein>